<reference evidence="2 3" key="1">
    <citation type="submission" date="2014-04" db="EMBL/GenBank/DDBJ databases">
        <authorList>
            <consortium name="DOE Joint Genome Institute"/>
            <person name="Kuo A."/>
            <person name="Zuccaro A."/>
            <person name="Kohler A."/>
            <person name="Nagy L.G."/>
            <person name="Floudas D."/>
            <person name="Copeland A."/>
            <person name="Barry K.W."/>
            <person name="Cichocki N."/>
            <person name="Veneault-Fourrey C."/>
            <person name="LaButti K."/>
            <person name="Lindquist E.A."/>
            <person name="Lipzen A."/>
            <person name="Lundell T."/>
            <person name="Morin E."/>
            <person name="Murat C."/>
            <person name="Sun H."/>
            <person name="Tunlid A."/>
            <person name="Henrissat B."/>
            <person name="Grigoriev I.V."/>
            <person name="Hibbett D.S."/>
            <person name="Martin F."/>
            <person name="Nordberg H.P."/>
            <person name="Cantor M.N."/>
            <person name="Hua S.X."/>
        </authorList>
    </citation>
    <scope>NUCLEOTIDE SEQUENCE [LARGE SCALE GENOMIC DNA]</scope>
    <source>
        <strain evidence="2 3">MAFF 305830</strain>
    </source>
</reference>
<protein>
    <submittedName>
        <fullName evidence="2">Uncharacterized protein</fullName>
    </submittedName>
</protein>
<reference evidence="3" key="2">
    <citation type="submission" date="2015-01" db="EMBL/GenBank/DDBJ databases">
        <title>Evolutionary Origins and Diversification of the Mycorrhizal Mutualists.</title>
        <authorList>
            <consortium name="DOE Joint Genome Institute"/>
            <consortium name="Mycorrhizal Genomics Consortium"/>
            <person name="Kohler A."/>
            <person name="Kuo A."/>
            <person name="Nagy L.G."/>
            <person name="Floudas D."/>
            <person name="Copeland A."/>
            <person name="Barry K.W."/>
            <person name="Cichocki N."/>
            <person name="Veneault-Fourrey C."/>
            <person name="LaButti K."/>
            <person name="Lindquist E.A."/>
            <person name="Lipzen A."/>
            <person name="Lundell T."/>
            <person name="Morin E."/>
            <person name="Murat C."/>
            <person name="Riley R."/>
            <person name="Ohm R."/>
            <person name="Sun H."/>
            <person name="Tunlid A."/>
            <person name="Henrissat B."/>
            <person name="Grigoriev I.V."/>
            <person name="Hibbett D.S."/>
            <person name="Martin F."/>
        </authorList>
    </citation>
    <scope>NUCLEOTIDE SEQUENCE [LARGE SCALE GENOMIC DNA]</scope>
    <source>
        <strain evidence="3">MAFF 305830</strain>
    </source>
</reference>
<evidence type="ECO:0000313" key="3">
    <source>
        <dbReference type="Proteomes" id="UP000054097"/>
    </source>
</evidence>
<dbReference type="HOGENOM" id="CLU_1372953_0_0_1"/>
<dbReference type="AlphaFoldDB" id="A0A0C2WWD2"/>
<proteinExistence type="predicted"/>
<accession>A0A0C2WWD2</accession>
<keyword evidence="3" id="KW-1185">Reference proteome</keyword>
<sequence>MEPPSTGDWLLANVISSVLHMSLLELLRYRYQSGPLSSPYPHYRHRVLTRPLHLILHRELCSALAEIRYGPYQPNANPGVFAPLYHSSLRAQPQPSPSAYLSTRAFLPLRTSFIRPPRTPPAEMTQLGSIPLAKADPMIVMPALDMAVAPHSPVVRGALGAASGPGPGTVGDVGEELGDAGEQTDIQRMKSESFWWTFG</sequence>
<dbReference type="EMBL" id="KN824375">
    <property type="protein sequence ID" value="KIM21667.1"/>
    <property type="molecule type" value="Genomic_DNA"/>
</dbReference>
<feature type="region of interest" description="Disordered" evidence="1">
    <location>
        <begin position="159"/>
        <end position="183"/>
    </location>
</feature>
<organism evidence="2 3">
    <name type="scientific">Serendipita vermifera MAFF 305830</name>
    <dbReference type="NCBI Taxonomy" id="933852"/>
    <lineage>
        <taxon>Eukaryota</taxon>
        <taxon>Fungi</taxon>
        <taxon>Dikarya</taxon>
        <taxon>Basidiomycota</taxon>
        <taxon>Agaricomycotina</taxon>
        <taxon>Agaricomycetes</taxon>
        <taxon>Sebacinales</taxon>
        <taxon>Serendipitaceae</taxon>
        <taxon>Serendipita</taxon>
    </lineage>
</organism>
<dbReference type="Proteomes" id="UP000054097">
    <property type="component" value="Unassembled WGS sequence"/>
</dbReference>
<name>A0A0C2WWD2_SERVB</name>
<evidence type="ECO:0000313" key="2">
    <source>
        <dbReference type="EMBL" id="KIM21667.1"/>
    </source>
</evidence>
<gene>
    <name evidence="2" type="ORF">M408DRAFT_29371</name>
</gene>
<evidence type="ECO:0000256" key="1">
    <source>
        <dbReference type="SAM" id="MobiDB-lite"/>
    </source>
</evidence>